<keyword evidence="3" id="KW-1185">Reference proteome</keyword>
<organism evidence="2 3">
    <name type="scientific">Saccharomonospora azurea NA-128</name>
    <dbReference type="NCBI Taxonomy" id="882081"/>
    <lineage>
        <taxon>Bacteria</taxon>
        <taxon>Bacillati</taxon>
        <taxon>Actinomycetota</taxon>
        <taxon>Actinomycetes</taxon>
        <taxon>Pseudonocardiales</taxon>
        <taxon>Pseudonocardiaceae</taxon>
        <taxon>Saccharomonospora</taxon>
    </lineage>
</organism>
<accession>H8G789</accession>
<dbReference type="Gene3D" id="3.20.20.80">
    <property type="entry name" value="Glycosidases"/>
    <property type="match status" value="1"/>
</dbReference>
<gene>
    <name evidence="2" type="ORF">SacazDRAFT_01398</name>
</gene>
<evidence type="ECO:0000256" key="1">
    <source>
        <dbReference type="SAM" id="MobiDB-lite"/>
    </source>
</evidence>
<evidence type="ECO:0000313" key="3">
    <source>
        <dbReference type="Proteomes" id="UP000004705"/>
    </source>
</evidence>
<dbReference type="SUPFAM" id="SSF51445">
    <property type="entry name" value="(Trans)glycosidases"/>
    <property type="match status" value="1"/>
</dbReference>
<dbReference type="PANTHER" id="PTHR42976">
    <property type="entry name" value="BIFUNCTIONAL CHITINASE/LYSOZYME-RELATED"/>
    <property type="match status" value="1"/>
</dbReference>
<dbReference type="InterPro" id="IPR017853">
    <property type="entry name" value="GH"/>
</dbReference>
<sequence>MYSVVRRTSVGPTSPVSSPAGTAPRTPILAASVLFSVLLLAACAPTTTERKVVVAPYVYAGARIPDLTAVADSTGIDRFVLSFLLADDGRCAPSWNGSRPVTDPALTAEVNRLRDRGGAVTVASGGAGGQYLEATCDTPEQLAAAYGSAVTALRADSLDVDVEQHVSADLVADALRIVRDRHAVALVVTVPVRDAESGLTPASVHLLRALRERELDVTVNAMVMNFPQRGEWSATIADAAERVTDQIQRLWEYDDRADAYARLGLTYMAGRNDTGAVTTLADARALRELATARSLAFLGFWSLNRDNGACPGQATVSSRCSGLGQHPHAFTRSLMQGPRSDHHQAGGNES</sequence>
<dbReference type="EMBL" id="CM001466">
    <property type="protein sequence ID" value="EHY88328.1"/>
    <property type="molecule type" value="Genomic_DNA"/>
</dbReference>
<dbReference type="PANTHER" id="PTHR42976:SF1">
    <property type="entry name" value="GH18 DOMAIN-CONTAINING PROTEIN-RELATED"/>
    <property type="match status" value="1"/>
</dbReference>
<evidence type="ECO:0000313" key="2">
    <source>
        <dbReference type="EMBL" id="EHY88328.1"/>
    </source>
</evidence>
<dbReference type="HOGENOM" id="CLU_019399_0_1_11"/>
<dbReference type="InterPro" id="IPR052750">
    <property type="entry name" value="GH18_Chitinase"/>
</dbReference>
<reference evidence="2 3" key="1">
    <citation type="journal article" date="2012" name="Stand. Genomic Sci.">
        <title>Genome sequence of the soil bacterium Saccharomonospora azurea type strain (NA-128(T)).</title>
        <authorList>
            <person name="Klenk H.P."/>
            <person name="Held B."/>
            <person name="Lucas S."/>
            <person name="Lapidus A."/>
            <person name="Copeland A."/>
            <person name="Hammon N."/>
            <person name="Pitluck S."/>
            <person name="Goodwin L.A."/>
            <person name="Han C."/>
            <person name="Tapia R."/>
            <person name="Brambilla E.M."/>
            <person name="Potter G."/>
            <person name="Land M."/>
            <person name="Ivanova N."/>
            <person name="Rohde M."/>
            <person name="Goker M."/>
            <person name="Detter J.C."/>
            <person name="Kyrpides N.C."/>
            <person name="Woyke T."/>
        </authorList>
    </citation>
    <scope>NUCLEOTIDE SEQUENCE [LARGE SCALE GENOMIC DNA]</scope>
    <source>
        <strain evidence="2 3">NA-128</strain>
    </source>
</reference>
<dbReference type="Proteomes" id="UP000004705">
    <property type="component" value="Chromosome"/>
</dbReference>
<name>H8G789_9PSEU</name>
<dbReference type="AlphaFoldDB" id="H8G789"/>
<evidence type="ECO:0008006" key="4">
    <source>
        <dbReference type="Google" id="ProtNLM"/>
    </source>
</evidence>
<feature type="compositionally biased region" description="Low complexity" evidence="1">
    <location>
        <begin position="9"/>
        <end position="23"/>
    </location>
</feature>
<protein>
    <recommendedName>
        <fullName evidence="4">Chitinase</fullName>
    </recommendedName>
</protein>
<feature type="region of interest" description="Disordered" evidence="1">
    <location>
        <begin position="1"/>
        <end position="23"/>
    </location>
</feature>
<proteinExistence type="predicted"/>